<sequence length="156" mass="17750">MYGLNSEPMAQEFADVGFIHKDHVVYAGRRGPITIVEPGRAVTLSLHGVEFLYRISYDPFQPNRLLISGQYLDGTIFSWAYQPGMKILKHVIADGVPAYKCAFYGGDCYYAQCENGFEDRRIVRASDVRLVDLNAEQFITETEESTYSRSENVEFE</sequence>
<comment type="caution">
    <text evidence="1">The sequence shown here is derived from an EMBL/GenBank/DDBJ whole genome shotgun (WGS) entry which is preliminary data.</text>
</comment>
<organism evidence="1">
    <name type="scientific">bioreactor metagenome</name>
    <dbReference type="NCBI Taxonomy" id="1076179"/>
    <lineage>
        <taxon>unclassified sequences</taxon>
        <taxon>metagenomes</taxon>
        <taxon>ecological metagenomes</taxon>
    </lineage>
</organism>
<dbReference type="EMBL" id="VSSQ01005604">
    <property type="protein sequence ID" value="MPM29771.1"/>
    <property type="molecule type" value="Genomic_DNA"/>
</dbReference>
<protein>
    <submittedName>
        <fullName evidence="1">Uncharacterized protein</fullName>
    </submittedName>
</protein>
<accession>A0A644YPH9</accession>
<proteinExistence type="predicted"/>
<dbReference type="AlphaFoldDB" id="A0A644YPH9"/>
<gene>
    <name evidence="1" type="ORF">SDC9_76312</name>
</gene>
<name>A0A644YPH9_9ZZZZ</name>
<reference evidence="1" key="1">
    <citation type="submission" date="2019-08" db="EMBL/GenBank/DDBJ databases">
        <authorList>
            <person name="Kucharzyk K."/>
            <person name="Murdoch R.W."/>
            <person name="Higgins S."/>
            <person name="Loffler F."/>
        </authorList>
    </citation>
    <scope>NUCLEOTIDE SEQUENCE</scope>
</reference>
<evidence type="ECO:0000313" key="1">
    <source>
        <dbReference type="EMBL" id="MPM29771.1"/>
    </source>
</evidence>